<evidence type="ECO:0000313" key="1">
    <source>
        <dbReference type="EMBL" id="KAL2039872.1"/>
    </source>
</evidence>
<reference evidence="1 2" key="1">
    <citation type="submission" date="2024-09" db="EMBL/GenBank/DDBJ databases">
        <title>Rethinking Asexuality: The Enigmatic Case of Functional Sexual Genes in Lepraria (Stereocaulaceae).</title>
        <authorList>
            <person name="Doellman M."/>
            <person name="Sun Y."/>
            <person name="Barcenas-Pena A."/>
            <person name="Lumbsch H.T."/>
            <person name="Grewe F."/>
        </authorList>
    </citation>
    <scope>NUCLEOTIDE SEQUENCE [LARGE SCALE GENOMIC DNA]</scope>
    <source>
        <strain evidence="1 2">Mercado 3170</strain>
    </source>
</reference>
<dbReference type="EMBL" id="JBEFKJ010000023">
    <property type="protein sequence ID" value="KAL2039872.1"/>
    <property type="molecule type" value="Genomic_DNA"/>
</dbReference>
<proteinExistence type="predicted"/>
<name>A0ABR4A664_9LECA</name>
<keyword evidence="2" id="KW-1185">Reference proteome</keyword>
<sequence>MALQLRNFKILQPTSTHTSNPFSKSFYFPFQHPLPPYSSSYVTEPRCPCWHSSVHVISERTYCRPASRDQRRRRISQYNPHSIQQGPDRRYLVMSVQPVVDDLDLLAVEQLRAS</sequence>
<evidence type="ECO:0000313" key="2">
    <source>
        <dbReference type="Proteomes" id="UP001590950"/>
    </source>
</evidence>
<gene>
    <name evidence="1" type="ORF">N7G274_007274</name>
</gene>
<accession>A0ABR4A664</accession>
<dbReference type="Proteomes" id="UP001590950">
    <property type="component" value="Unassembled WGS sequence"/>
</dbReference>
<protein>
    <submittedName>
        <fullName evidence="1">Uncharacterized protein</fullName>
    </submittedName>
</protein>
<comment type="caution">
    <text evidence="1">The sequence shown here is derived from an EMBL/GenBank/DDBJ whole genome shotgun (WGS) entry which is preliminary data.</text>
</comment>
<organism evidence="1 2">
    <name type="scientific">Stereocaulon virgatum</name>
    <dbReference type="NCBI Taxonomy" id="373712"/>
    <lineage>
        <taxon>Eukaryota</taxon>
        <taxon>Fungi</taxon>
        <taxon>Dikarya</taxon>
        <taxon>Ascomycota</taxon>
        <taxon>Pezizomycotina</taxon>
        <taxon>Lecanoromycetes</taxon>
        <taxon>OSLEUM clade</taxon>
        <taxon>Lecanoromycetidae</taxon>
        <taxon>Lecanorales</taxon>
        <taxon>Lecanorineae</taxon>
        <taxon>Stereocaulaceae</taxon>
        <taxon>Stereocaulon</taxon>
    </lineage>
</organism>